<name>A0A6J4UF29_9BACT</name>
<organism evidence="1">
    <name type="scientific">uncultured Thermomicrobiales bacterium</name>
    <dbReference type="NCBI Taxonomy" id="1645740"/>
    <lineage>
        <taxon>Bacteria</taxon>
        <taxon>Pseudomonadati</taxon>
        <taxon>Thermomicrobiota</taxon>
        <taxon>Thermomicrobia</taxon>
        <taxon>Thermomicrobiales</taxon>
        <taxon>environmental samples</taxon>
    </lineage>
</organism>
<reference evidence="1" key="1">
    <citation type="submission" date="2020-02" db="EMBL/GenBank/DDBJ databases">
        <authorList>
            <person name="Meier V. D."/>
        </authorList>
    </citation>
    <scope>NUCLEOTIDE SEQUENCE</scope>
    <source>
        <strain evidence="1">AVDCRST_MAG88</strain>
    </source>
</reference>
<accession>A0A6J4UF29</accession>
<sequence length="131" mass="14659">MAVSKPLDPRRLLPIGRCGWLVRTPGFTAGEVRELLREGAGSERGRAVSRCAARAADWLPENPDVVRCPFYYRQHLPRIIFWYARGDSVETIGRRLSAFGTPWGVERALKTACRRMAACLNDDPAAYGLAR</sequence>
<protein>
    <submittedName>
        <fullName evidence="1">Uncharacterized protein</fullName>
    </submittedName>
</protein>
<evidence type="ECO:0000313" key="1">
    <source>
        <dbReference type="EMBL" id="CAA9546686.1"/>
    </source>
</evidence>
<dbReference type="EMBL" id="CADCWM010000152">
    <property type="protein sequence ID" value="CAA9546686.1"/>
    <property type="molecule type" value="Genomic_DNA"/>
</dbReference>
<gene>
    <name evidence="1" type="ORF">AVDCRST_MAG88-464</name>
</gene>
<dbReference type="AlphaFoldDB" id="A0A6J4UF29"/>
<proteinExistence type="predicted"/>